<gene>
    <name evidence="14" type="ORF">AKN88_03860</name>
</gene>
<dbReference type="PANTHER" id="PTHR43071">
    <property type="entry name" value="2-AMINO-4-HYDROXY-6-HYDROXYMETHYLDIHYDROPTERIDINE PYROPHOSPHOKINASE"/>
    <property type="match status" value="1"/>
</dbReference>
<evidence type="ECO:0000256" key="8">
    <source>
        <dbReference type="ARBA" id="ARBA00022840"/>
    </source>
</evidence>
<dbReference type="CDD" id="cd00483">
    <property type="entry name" value="HPPK"/>
    <property type="match status" value="1"/>
</dbReference>
<comment type="function">
    <text evidence="10">Catalyzes the transfer of pyrophosphate from adenosine triphosphate (ATP) to 6-hydroxymethyl-7,8-dihydropterin, an enzymatic step in folate biosynthesis pathway.</text>
</comment>
<evidence type="ECO:0000256" key="6">
    <source>
        <dbReference type="ARBA" id="ARBA00022741"/>
    </source>
</evidence>
<evidence type="ECO:0000256" key="1">
    <source>
        <dbReference type="ARBA" id="ARBA00005051"/>
    </source>
</evidence>
<dbReference type="PATRIC" id="fig|1697052.3.peg.2124"/>
<dbReference type="AlphaFoldDB" id="A0A0K1XCR1"/>
<reference evidence="14 15" key="1">
    <citation type="journal article" date="2015" name="Genome Announc.">
        <title>Genome Sequences of Oblitimonas alkaliphila gen. nov. sp. nov. (Proposed), a Novel Bacterium of the Pseudomonadaceae Family.</title>
        <authorList>
            <person name="Lauer A.C."/>
            <person name="Nicholson A.C."/>
            <person name="Humrighouse B.W."/>
            <person name="Emery B."/>
            <person name="Drobish A."/>
            <person name="Juieng P."/>
            <person name="Loparev V."/>
            <person name="McQuiston J.R."/>
        </authorList>
    </citation>
    <scope>NUCLEOTIDE SEQUENCE [LARGE SCALE GENOMIC DNA]</scope>
    <source>
        <strain evidence="14 15">E5571</strain>
    </source>
</reference>
<keyword evidence="5" id="KW-0808">Transferase</keyword>
<evidence type="ECO:0000313" key="14">
    <source>
        <dbReference type="EMBL" id="AKX59170.1"/>
    </source>
</evidence>
<keyword evidence="7 14" id="KW-0418">Kinase</keyword>
<organism evidence="14 15">
    <name type="scientific">Thiopseudomonas alkaliphila</name>
    <dbReference type="NCBI Taxonomy" id="1697053"/>
    <lineage>
        <taxon>Bacteria</taxon>
        <taxon>Pseudomonadati</taxon>
        <taxon>Pseudomonadota</taxon>
        <taxon>Gammaproteobacteria</taxon>
        <taxon>Pseudomonadales</taxon>
        <taxon>Pseudomonadaceae</taxon>
        <taxon>Thiopseudomonas</taxon>
    </lineage>
</organism>
<evidence type="ECO:0000256" key="9">
    <source>
        <dbReference type="ARBA" id="ARBA00022909"/>
    </source>
</evidence>
<dbReference type="Gene3D" id="3.30.70.560">
    <property type="entry name" value="7,8-Dihydro-6-hydroxymethylpterin-pyrophosphokinase HPPK"/>
    <property type="match status" value="1"/>
</dbReference>
<evidence type="ECO:0000259" key="13">
    <source>
        <dbReference type="PROSITE" id="PS00794"/>
    </source>
</evidence>
<evidence type="ECO:0000256" key="12">
    <source>
        <dbReference type="ARBA" id="ARBA00033413"/>
    </source>
</evidence>
<dbReference type="EC" id="2.7.6.3" evidence="3"/>
<proteinExistence type="inferred from homology"/>
<dbReference type="GO" id="GO:0046654">
    <property type="term" value="P:tetrahydrofolate biosynthetic process"/>
    <property type="evidence" value="ECO:0007669"/>
    <property type="project" value="UniProtKB-UniPathway"/>
</dbReference>
<dbReference type="SUPFAM" id="SSF55083">
    <property type="entry name" value="6-hydroxymethyl-7,8-dihydropterin pyrophosphokinase, HPPK"/>
    <property type="match status" value="1"/>
</dbReference>
<dbReference type="OrthoDB" id="9808041at2"/>
<dbReference type="UniPathway" id="UPA00077">
    <property type="reaction ID" value="UER00155"/>
</dbReference>
<dbReference type="EMBL" id="CP012365">
    <property type="protein sequence ID" value="AKX59170.1"/>
    <property type="molecule type" value="Genomic_DNA"/>
</dbReference>
<dbReference type="RefSeq" id="WP_080995512.1">
    <property type="nucleotide sequence ID" value="NZ_CP012358.1"/>
</dbReference>
<protein>
    <recommendedName>
        <fullName evidence="4">2-amino-4-hydroxy-6-hydroxymethyldihydropteridine pyrophosphokinase</fullName>
        <ecNumber evidence="3">2.7.6.3</ecNumber>
    </recommendedName>
    <alternativeName>
        <fullName evidence="11">6-hydroxymethyl-7,8-dihydropterin pyrophosphokinase</fullName>
    </alternativeName>
    <alternativeName>
        <fullName evidence="12">7,8-dihydro-6-hydroxymethylpterin-pyrophosphokinase</fullName>
    </alternativeName>
</protein>
<keyword evidence="6" id="KW-0547">Nucleotide-binding</keyword>
<dbReference type="KEGG" id="pbb:AKN87_05845"/>
<dbReference type="InterPro" id="IPR000550">
    <property type="entry name" value="Hppk"/>
</dbReference>
<dbReference type="GeneID" id="93983790"/>
<dbReference type="NCBIfam" id="TIGR01498">
    <property type="entry name" value="folK"/>
    <property type="match status" value="1"/>
</dbReference>
<dbReference type="GO" id="GO:0003848">
    <property type="term" value="F:2-amino-4-hydroxy-6-hydroxymethyldihydropteridine diphosphokinase activity"/>
    <property type="evidence" value="ECO:0007669"/>
    <property type="project" value="UniProtKB-EC"/>
</dbReference>
<dbReference type="PANTHER" id="PTHR43071:SF1">
    <property type="entry name" value="2-AMINO-4-HYDROXY-6-HYDROXYMETHYLDIHYDROPTERIDINE PYROPHOSPHOKINASE"/>
    <property type="match status" value="1"/>
</dbReference>
<dbReference type="Proteomes" id="UP000063953">
    <property type="component" value="Chromosome"/>
</dbReference>
<evidence type="ECO:0000256" key="5">
    <source>
        <dbReference type="ARBA" id="ARBA00022679"/>
    </source>
</evidence>
<evidence type="ECO:0000256" key="3">
    <source>
        <dbReference type="ARBA" id="ARBA00013253"/>
    </source>
</evidence>
<evidence type="ECO:0000256" key="10">
    <source>
        <dbReference type="ARBA" id="ARBA00029409"/>
    </source>
</evidence>
<evidence type="ECO:0000256" key="11">
    <source>
        <dbReference type="ARBA" id="ARBA00029766"/>
    </source>
</evidence>
<keyword evidence="8" id="KW-0067">ATP-binding</keyword>
<name>A0A0K1XCR1_9GAMM</name>
<evidence type="ECO:0000256" key="7">
    <source>
        <dbReference type="ARBA" id="ARBA00022777"/>
    </source>
</evidence>
<feature type="domain" description="7,8-dihydro-6-hydroxymethylpterin-pyrophosphokinase" evidence="13">
    <location>
        <begin position="91"/>
        <end position="102"/>
    </location>
</feature>
<dbReference type="GO" id="GO:0046656">
    <property type="term" value="P:folic acid biosynthetic process"/>
    <property type="evidence" value="ECO:0007669"/>
    <property type="project" value="UniProtKB-KW"/>
</dbReference>
<dbReference type="PROSITE" id="PS00794">
    <property type="entry name" value="HPPK"/>
    <property type="match status" value="1"/>
</dbReference>
<dbReference type="Pfam" id="PF01288">
    <property type="entry name" value="HPPK"/>
    <property type="match status" value="1"/>
</dbReference>
<keyword evidence="9" id="KW-0289">Folate biosynthesis</keyword>
<sequence length="174" mass="19258">MTSSIVYLGLGSNLKQPELQLQHALSALAQLPNSQLLDYSSLYSSTPIGVPGQPRYVNAVAKLKTDLAPLALLDQLQAIELNQGRIRDGERWGPRTLDLDILLIDQRSICSERLTVPHYQMHLRAFVLQPLLEISTPALCLPSGQQLAQLIQECPPDPDLHIIKSRTALELPIL</sequence>
<evidence type="ECO:0000256" key="2">
    <source>
        <dbReference type="ARBA" id="ARBA00005810"/>
    </source>
</evidence>
<comment type="pathway">
    <text evidence="1">Cofactor biosynthesis; tetrahydrofolate biosynthesis; 2-amino-4-hydroxy-6-hydroxymethyl-7,8-dihydropteridine diphosphate from 7,8-dihydroneopterin triphosphate: step 4/4.</text>
</comment>
<evidence type="ECO:0000313" key="15">
    <source>
        <dbReference type="Proteomes" id="UP000063953"/>
    </source>
</evidence>
<keyword evidence="15" id="KW-1185">Reference proteome</keyword>
<dbReference type="GO" id="GO:0016301">
    <property type="term" value="F:kinase activity"/>
    <property type="evidence" value="ECO:0007669"/>
    <property type="project" value="UniProtKB-KW"/>
</dbReference>
<dbReference type="GO" id="GO:0005524">
    <property type="term" value="F:ATP binding"/>
    <property type="evidence" value="ECO:0007669"/>
    <property type="project" value="UniProtKB-KW"/>
</dbReference>
<dbReference type="InterPro" id="IPR035907">
    <property type="entry name" value="Hppk_sf"/>
</dbReference>
<evidence type="ECO:0000256" key="4">
    <source>
        <dbReference type="ARBA" id="ARBA00016218"/>
    </source>
</evidence>
<dbReference type="STRING" id="1697053.AKN87_05845"/>
<comment type="similarity">
    <text evidence="2">Belongs to the HPPK family.</text>
</comment>
<accession>A0A0K1XCR1</accession>